<dbReference type="InterPro" id="IPR018119">
    <property type="entry name" value="Strictosidine_synth_cons-reg"/>
</dbReference>
<evidence type="ECO:0000256" key="2">
    <source>
        <dbReference type="ARBA" id="ARBA00009191"/>
    </source>
</evidence>
<dbReference type="GO" id="GO:0012505">
    <property type="term" value="C:endomembrane system"/>
    <property type="evidence" value="ECO:0007669"/>
    <property type="project" value="TreeGrafter"/>
</dbReference>
<comment type="subcellular location">
    <subcellularLocation>
        <location evidence="1">Vacuole</location>
    </subcellularLocation>
</comment>
<dbReference type="Gene3D" id="2.120.10.30">
    <property type="entry name" value="TolB, C-terminal domain"/>
    <property type="match status" value="1"/>
</dbReference>
<name>A0A9Q0SH10_SALVM</name>
<proteinExistence type="inferred from homology"/>
<evidence type="ECO:0000256" key="3">
    <source>
        <dbReference type="ARBA" id="ARBA00022554"/>
    </source>
</evidence>
<keyword evidence="5" id="KW-0732">Signal</keyword>
<reference evidence="7" key="1">
    <citation type="submission" date="2022-11" db="EMBL/GenBank/DDBJ databases">
        <authorList>
            <person name="Hyden B.L."/>
            <person name="Feng K."/>
            <person name="Yates T."/>
            <person name="Jawdy S."/>
            <person name="Smart L.B."/>
            <person name="Muchero W."/>
        </authorList>
    </citation>
    <scope>NUCLEOTIDE SEQUENCE</scope>
    <source>
        <tissue evidence="7">Shoot tip</tissue>
    </source>
</reference>
<evidence type="ECO:0000259" key="6">
    <source>
        <dbReference type="Pfam" id="PF03088"/>
    </source>
</evidence>
<dbReference type="SUPFAM" id="SSF63829">
    <property type="entry name" value="Calcium-dependent phosphotriesterase"/>
    <property type="match status" value="1"/>
</dbReference>
<dbReference type="PROSITE" id="PS51257">
    <property type="entry name" value="PROKAR_LIPOPROTEIN"/>
    <property type="match status" value="1"/>
</dbReference>
<dbReference type="PANTHER" id="PTHR10426">
    <property type="entry name" value="STRICTOSIDINE SYNTHASE-RELATED"/>
    <property type="match status" value="1"/>
</dbReference>
<evidence type="ECO:0000256" key="4">
    <source>
        <dbReference type="ARBA" id="ARBA00023180"/>
    </source>
</evidence>
<evidence type="ECO:0000313" key="7">
    <source>
        <dbReference type="EMBL" id="KAJ6677117.1"/>
    </source>
</evidence>
<evidence type="ECO:0000313" key="8">
    <source>
        <dbReference type="Proteomes" id="UP001151529"/>
    </source>
</evidence>
<dbReference type="PANTHER" id="PTHR10426:SF136">
    <property type="entry name" value="PROTEIN STRICTOSIDINE SYNTHASE-LIKE 9-LIKE"/>
    <property type="match status" value="1"/>
</dbReference>
<keyword evidence="3" id="KW-0926">Vacuole</keyword>
<dbReference type="Proteomes" id="UP001151529">
    <property type="component" value="Chromosome 15Z"/>
</dbReference>
<keyword evidence="4" id="KW-0325">Glycoprotein</keyword>
<dbReference type="EMBL" id="JAPFFL010000015">
    <property type="protein sequence ID" value="KAJ6677117.1"/>
    <property type="molecule type" value="Genomic_DNA"/>
</dbReference>
<comment type="caution">
    <text evidence="7">The sequence shown here is derived from an EMBL/GenBank/DDBJ whole genome shotgun (WGS) entry which is preliminary data.</text>
</comment>
<comment type="similarity">
    <text evidence="2">Belongs to the strictosidine synthase family.</text>
</comment>
<keyword evidence="8" id="KW-1185">Reference proteome</keyword>
<feature type="domain" description="Strictosidine synthase conserved region" evidence="6">
    <location>
        <begin position="120"/>
        <end position="183"/>
    </location>
</feature>
<reference evidence="7" key="2">
    <citation type="journal article" date="2023" name="Int. J. Mol. Sci.">
        <title>De Novo Assembly and Annotation of 11 Diverse Shrub Willow (Salix) Genomes Reveals Novel Gene Organization in Sex-Linked Regions.</title>
        <authorList>
            <person name="Hyden B."/>
            <person name="Feng K."/>
            <person name="Yates T.B."/>
            <person name="Jawdy S."/>
            <person name="Cereghino C."/>
            <person name="Smart L.B."/>
            <person name="Muchero W."/>
        </authorList>
    </citation>
    <scope>NUCLEOTIDE SEQUENCE [LARGE SCALE GENOMIC DNA]</scope>
    <source>
        <tissue evidence="7">Shoot tip</tissue>
    </source>
</reference>
<dbReference type="AlphaFoldDB" id="A0A9Q0SH10"/>
<dbReference type="GO" id="GO:0005773">
    <property type="term" value="C:vacuole"/>
    <property type="evidence" value="ECO:0007669"/>
    <property type="project" value="UniProtKB-SubCell"/>
</dbReference>
<evidence type="ECO:0000256" key="5">
    <source>
        <dbReference type="SAM" id="SignalP"/>
    </source>
</evidence>
<dbReference type="OrthoDB" id="5307922at2759"/>
<dbReference type="InterPro" id="IPR011042">
    <property type="entry name" value="6-blade_b-propeller_TolB-like"/>
</dbReference>
<sequence length="279" mass="30712">MIKRGASVVINIIAVVVFLSCTKTREKVSSRGNERKQVAPEDIRSEIASYEQNLKVFKFEEVRESTKNFSSKSRINGSMYRGEFGGEIPAAKKMSRDVTKEVNILKRINHFNFCLSFRRNSTKGLQANDSTGRLLKYDVRTNQVTVLMRNLLGAAGAAVSGDGRFVLVSEFVGNRIQRYWLTGSNAGTSEIILSNLNIVRPNNIKRTILGDFLIAAATVTQASQTPVPIRVRVDGSGTISEIVSLEAQYGSTPISEAQQYGLSVYVSSRGVNFVGVYSP</sequence>
<feature type="signal peptide" evidence="5">
    <location>
        <begin position="1"/>
        <end position="24"/>
    </location>
</feature>
<protein>
    <submittedName>
        <fullName evidence="7">STRICTOSIDINE SYNTHASE-RELATED</fullName>
    </submittedName>
</protein>
<evidence type="ECO:0000256" key="1">
    <source>
        <dbReference type="ARBA" id="ARBA00004116"/>
    </source>
</evidence>
<feature type="chain" id="PRO_5040495904" evidence="5">
    <location>
        <begin position="25"/>
        <end position="279"/>
    </location>
</feature>
<organism evidence="7 8">
    <name type="scientific">Salix viminalis</name>
    <name type="common">Common osier</name>
    <name type="synonym">Basket willow</name>
    <dbReference type="NCBI Taxonomy" id="40686"/>
    <lineage>
        <taxon>Eukaryota</taxon>
        <taxon>Viridiplantae</taxon>
        <taxon>Streptophyta</taxon>
        <taxon>Embryophyta</taxon>
        <taxon>Tracheophyta</taxon>
        <taxon>Spermatophyta</taxon>
        <taxon>Magnoliopsida</taxon>
        <taxon>eudicotyledons</taxon>
        <taxon>Gunneridae</taxon>
        <taxon>Pentapetalae</taxon>
        <taxon>rosids</taxon>
        <taxon>fabids</taxon>
        <taxon>Malpighiales</taxon>
        <taxon>Salicaceae</taxon>
        <taxon>Saliceae</taxon>
        <taxon>Salix</taxon>
    </lineage>
</organism>
<dbReference type="Pfam" id="PF03088">
    <property type="entry name" value="Str_synth"/>
    <property type="match status" value="1"/>
</dbReference>
<dbReference type="GO" id="GO:0016787">
    <property type="term" value="F:hydrolase activity"/>
    <property type="evidence" value="ECO:0007669"/>
    <property type="project" value="TreeGrafter"/>
</dbReference>
<accession>A0A9Q0SH10</accession>
<gene>
    <name evidence="7" type="ORF">OIU85_010305</name>
</gene>